<protein>
    <submittedName>
        <fullName evidence="2">TetR/AcrR family transcriptional regulator</fullName>
    </submittedName>
</protein>
<feature type="domain" description="Tetracyclin repressor-like C-terminal" evidence="1">
    <location>
        <begin position="90"/>
        <end position="215"/>
    </location>
</feature>
<proteinExistence type="predicted"/>
<dbReference type="EMBL" id="JBIPKE010000012">
    <property type="protein sequence ID" value="MFH6982505.1"/>
    <property type="molecule type" value="Genomic_DNA"/>
</dbReference>
<dbReference type="RefSeq" id="WP_395416202.1">
    <property type="nucleotide sequence ID" value="NZ_JBIPKE010000012.1"/>
</dbReference>
<dbReference type="Pfam" id="PF17931">
    <property type="entry name" value="TetR_C_23"/>
    <property type="match status" value="1"/>
</dbReference>
<dbReference type="InterPro" id="IPR041673">
    <property type="entry name" value="TetR_C_23"/>
</dbReference>
<evidence type="ECO:0000313" key="2">
    <source>
        <dbReference type="EMBL" id="MFH6982505.1"/>
    </source>
</evidence>
<sequence>MEKTATKTRKKSLSQEDFKLAYMDHVLTHGSNPASVFAFAKDLKSTEAQFYSYFNSFKALERTIWSDWFVQTIKTIEEDPAYAEYTVREKLLGFYFTWLEMLKNNRSFVLKRFEEISRKELNPYFLEGVQPHFKSYVNDLVTEGKDTTEVAERPFTNQYEKAFWLHFLFITRFWVNDDSSDFEKTDAAIEKSVNLAFDLVGKGPLDSMLDFAKFLFQNK</sequence>
<dbReference type="InterPro" id="IPR036271">
    <property type="entry name" value="Tet_transcr_reg_TetR-rel_C_sf"/>
</dbReference>
<dbReference type="Proteomes" id="UP001610063">
    <property type="component" value="Unassembled WGS sequence"/>
</dbReference>
<dbReference type="Gene3D" id="1.10.357.10">
    <property type="entry name" value="Tetracycline Repressor, domain 2"/>
    <property type="match status" value="1"/>
</dbReference>
<gene>
    <name evidence="2" type="ORF">ACHKAR_03600</name>
</gene>
<reference evidence="2 3" key="1">
    <citation type="journal article" date="2013" name="Int. J. Syst. Evol. Microbiol.">
        <title>Marinoscillum luteum sp. nov., isolated from marine sediment.</title>
        <authorList>
            <person name="Cha I.T."/>
            <person name="Park S.J."/>
            <person name="Kim S.J."/>
            <person name="Kim J.G."/>
            <person name="Jung M.Y."/>
            <person name="Shin K.S."/>
            <person name="Kwon K.K."/>
            <person name="Yang S.H."/>
            <person name="Seo Y.S."/>
            <person name="Rhee S.K."/>
        </authorList>
    </citation>
    <scope>NUCLEOTIDE SEQUENCE [LARGE SCALE GENOMIC DNA]</scope>
    <source>
        <strain evidence="2 3">KCTC 23939</strain>
    </source>
</reference>
<keyword evidence="3" id="KW-1185">Reference proteome</keyword>
<organism evidence="2 3">
    <name type="scientific">Marinoscillum luteum</name>
    <dbReference type="NCBI Taxonomy" id="861051"/>
    <lineage>
        <taxon>Bacteria</taxon>
        <taxon>Pseudomonadati</taxon>
        <taxon>Bacteroidota</taxon>
        <taxon>Cytophagia</taxon>
        <taxon>Cytophagales</taxon>
        <taxon>Reichenbachiellaceae</taxon>
        <taxon>Marinoscillum</taxon>
    </lineage>
</organism>
<evidence type="ECO:0000313" key="3">
    <source>
        <dbReference type="Proteomes" id="UP001610063"/>
    </source>
</evidence>
<evidence type="ECO:0000259" key="1">
    <source>
        <dbReference type="Pfam" id="PF17931"/>
    </source>
</evidence>
<dbReference type="SUPFAM" id="SSF48498">
    <property type="entry name" value="Tetracyclin repressor-like, C-terminal domain"/>
    <property type="match status" value="1"/>
</dbReference>
<accession>A0ABW7N623</accession>
<name>A0ABW7N623_9BACT</name>
<comment type="caution">
    <text evidence="2">The sequence shown here is derived from an EMBL/GenBank/DDBJ whole genome shotgun (WGS) entry which is preliminary data.</text>
</comment>